<evidence type="ECO:0000256" key="1">
    <source>
        <dbReference type="SAM" id="SignalP"/>
    </source>
</evidence>
<keyword evidence="2" id="KW-0449">Lipoprotein</keyword>
<evidence type="ECO:0000313" key="2">
    <source>
        <dbReference type="EMBL" id="CAC13780.1"/>
    </source>
</evidence>
<organism evidence="3">
    <name type="scientific">Mycoplasmopsis pulmonis (strain UAB CTIP)</name>
    <name type="common">Mycoplasma pulmonis</name>
    <dbReference type="NCBI Taxonomy" id="272635"/>
    <lineage>
        <taxon>Bacteria</taxon>
        <taxon>Bacillati</taxon>
        <taxon>Mycoplasmatota</taxon>
        <taxon>Mycoplasmoidales</taxon>
        <taxon>Metamycoplasmataceae</taxon>
        <taxon>Mycoplasmopsis</taxon>
    </lineage>
</organism>
<dbReference type="InterPro" id="IPR017012">
    <property type="entry name" value="UCP032899"/>
</dbReference>
<keyword evidence="3" id="KW-1185">Reference proteome</keyword>
<evidence type="ECO:0000313" key="3">
    <source>
        <dbReference type="Proteomes" id="UP000000528"/>
    </source>
</evidence>
<dbReference type="STRING" id="272635.gene:17577214"/>
<keyword evidence="1" id="KW-0732">Signal</keyword>
<dbReference type="PROSITE" id="PS51257">
    <property type="entry name" value="PROKAR_LIPOPROTEIN"/>
    <property type="match status" value="1"/>
</dbReference>
<dbReference type="eggNOG" id="ENOG5031YAD">
    <property type="taxonomic scope" value="Bacteria"/>
</dbReference>
<dbReference type="HOGENOM" id="CLU_355569_0_0_14"/>
<gene>
    <name evidence="2" type="ordered locus">MYPU_6070</name>
</gene>
<dbReference type="BioCyc" id="MPUL272635:G1GT6-617-MONOMER"/>
<dbReference type="RefSeq" id="WP_010925408.1">
    <property type="nucleotide sequence ID" value="NC_002771.1"/>
</dbReference>
<dbReference type="Proteomes" id="UP000000528">
    <property type="component" value="Chromosome"/>
</dbReference>
<dbReference type="NCBIfam" id="NF045850">
    <property type="entry name" value="ABC_Mplas_LP"/>
    <property type="match status" value="1"/>
</dbReference>
<name>Q98PW2_MYCPU</name>
<dbReference type="PIRSF" id="PIRSF032899">
    <property type="entry name" value="UCP032899"/>
    <property type="match status" value="1"/>
</dbReference>
<dbReference type="PIR" id="G90587">
    <property type="entry name" value="G90587"/>
</dbReference>
<feature type="signal peptide" evidence="1">
    <location>
        <begin position="1"/>
        <end position="25"/>
    </location>
</feature>
<dbReference type="KEGG" id="mpu:MYPU_6070"/>
<dbReference type="EMBL" id="AL445565">
    <property type="protein sequence ID" value="CAC13780.1"/>
    <property type="molecule type" value="Genomic_DNA"/>
</dbReference>
<accession>Q98PW2</accession>
<sequence length="789" mass="93667">MNKKGFLLFSLSMIALPILTFSCSAKNHIDSKNKYIFYEYKNQANTTSDFNFHATSVDKYIDNDVESLTSSFLFRYKYSESLEFDYVNSRVLKPSKKWLIMNLASSIVLTMEDNSTLTYDNDEHEIIPSANLGNGYDSKVILLTSENPSSINSKDFKNNLNKAKKIEVFLKEKNYLNNENKLSSYSLKAMDFYYSLMRDKLSDLSIRKDMNISLKNNEINRKWNLKNKLSLYKINDEDLFDKNNYDNQKNSITFNKKNQWDFAGFFENELIQNLVFSPVSSDFIHDTFDALNYGLQSYGKTLNDSLFLSDYVFISNTIEKQIFDINSDLDLVDYLNKPLRVEINYTISPLNQKAYEIQSFNRFKNSLLSTLDVDSLNLSDANDVIKNQRYKISYNSLRNSNNNINKIFWKIIPESTSNNFNENFKKLIYGDLNLNYFYNDLSFEFRNNLSNLINYFALNFISKNKTYWHSYANDNMLIFGKNNQTNNYNKLYDAYYHLNSFTSFLKKESINENIIDQREKFYLFKDDQNNILKSKNFEKIKKNLNHLLDNFINQNNIKGNFEWQIPVYEKAINQEKYFAYNQVIQLIKSIHPSLKPELKLVSDIHSLNELKSNSNSYTKYIDINYSKNNLSEFFANLIFNDEVSLLYPIIFFDSKKWQNQQNLNLFTRFENFQKFFKNSIKKYFDFDLDFLKTESKLNKIFSKFKSKISNFSNDEINKKIYEIIENYQRENINFDLIKLVNEIDLIYTKPIDLNSFTSMEFLNLKIVQDRFDLPYREDGIINYFDIFIK</sequence>
<reference evidence="2 3" key="1">
    <citation type="journal article" date="2001" name="Nucleic Acids Res.">
        <title>The complete genome sequence of the murine respiratory pathogen Mycoplasma pulmonis.</title>
        <authorList>
            <person name="Chambaud I."/>
            <person name="Heilig R."/>
            <person name="Ferris S."/>
            <person name="Barbe V."/>
            <person name="Samson D."/>
            <person name="Galisson F."/>
            <person name="Moszer I."/>
            <person name="Dybvig K."/>
            <person name="Wroblewski H."/>
            <person name="Viari A."/>
            <person name="Rocha E.P.C."/>
            <person name="Blanchard A."/>
        </authorList>
    </citation>
    <scope>NUCLEOTIDE SEQUENCE [LARGE SCALE GENOMIC DNA]</scope>
    <source>
        <strain evidence="2 3">UAB CTIP</strain>
    </source>
</reference>
<protein>
    <submittedName>
        <fullName evidence="2">LIPOPROTEIN</fullName>
    </submittedName>
</protein>
<feature type="chain" id="PRO_5004322441" evidence="1">
    <location>
        <begin position="26"/>
        <end position="789"/>
    </location>
</feature>
<proteinExistence type="predicted"/>
<dbReference type="AlphaFoldDB" id="Q98PW2"/>